<protein>
    <submittedName>
        <fullName evidence="1">Uncharacterized protein</fullName>
    </submittedName>
</protein>
<evidence type="ECO:0000313" key="1">
    <source>
        <dbReference type="EMBL" id="QHT90450.1"/>
    </source>
</evidence>
<reference evidence="1" key="1">
    <citation type="journal article" date="2020" name="Nature">
        <title>Giant virus diversity and host interactions through global metagenomics.</title>
        <authorList>
            <person name="Schulz F."/>
            <person name="Roux S."/>
            <person name="Paez-Espino D."/>
            <person name="Jungbluth S."/>
            <person name="Walsh D.A."/>
            <person name="Denef V.J."/>
            <person name="McMahon K.D."/>
            <person name="Konstantinidis K.T."/>
            <person name="Eloe-Fadrosh E.A."/>
            <person name="Kyrpides N.C."/>
            <person name="Woyke T."/>
        </authorList>
    </citation>
    <scope>NUCLEOTIDE SEQUENCE</scope>
    <source>
        <strain evidence="1">GVMAG-M-3300023184-68</strain>
    </source>
</reference>
<accession>A0A6C0ICW7</accession>
<dbReference type="EMBL" id="MN740154">
    <property type="protein sequence ID" value="QHT90450.1"/>
    <property type="molecule type" value="Genomic_DNA"/>
</dbReference>
<dbReference type="AlphaFoldDB" id="A0A6C0ICW7"/>
<proteinExistence type="predicted"/>
<name>A0A6C0ICW7_9ZZZZ</name>
<organism evidence="1">
    <name type="scientific">viral metagenome</name>
    <dbReference type="NCBI Taxonomy" id="1070528"/>
    <lineage>
        <taxon>unclassified sequences</taxon>
        <taxon>metagenomes</taxon>
        <taxon>organismal metagenomes</taxon>
    </lineage>
</organism>
<sequence>MECTSFQLPIPQGIYYGQNENLDSLNRNLYERNVPDINAKSMLKPNMDARSIPTRNTVYPVYDQRVRYKKSYLDYSPESSFAPLQSNAPPSGYKVNIESNLRNQYFALQHGAEQGVYVPSSESDLYKVQVATNSHSEPQPFANLFAFPRMTTEPPPLANKIGNDTFHNCTQTQLRNASELYSFLSKN</sequence>